<accession>S5XUH9</accession>
<dbReference type="PROSITE" id="PS51257">
    <property type="entry name" value="PROKAR_LIPOPROTEIN"/>
    <property type="match status" value="1"/>
</dbReference>
<dbReference type="PATRIC" id="fig|1367847.3.peg.4110"/>
<dbReference type="PANTHER" id="PTHR38013">
    <property type="entry name" value="GLYCOPROTEIN/POLYSACCHARIDE METABOLISM"/>
    <property type="match status" value="1"/>
</dbReference>
<dbReference type="HOGENOM" id="CLU_130974_1_0_5"/>
<dbReference type="InterPro" id="IPR039366">
    <property type="entry name" value="Pilotin"/>
</dbReference>
<sequence>MFQRVISAPLVAAAVLSLAACEAPAAKTETVSGSVIYRERMALPPGAEVSVQLVDVSRADAPSITLAETTIQPKSQVPIPYVLSYDPARIESGHSYALQARISDQGKLLFINTTHHPYVPGEAKQADILVERTR</sequence>
<evidence type="ECO:0000256" key="1">
    <source>
        <dbReference type="SAM" id="SignalP"/>
    </source>
</evidence>
<dbReference type="PANTHER" id="PTHR38013:SF1">
    <property type="entry name" value="GLYCOPROTEIN_POLYSACCHARIDE METABOLISM"/>
    <property type="match status" value="1"/>
</dbReference>
<geneLocation type="plasmid" evidence="2 3">
    <name>pAMI5</name>
</geneLocation>
<keyword evidence="1" id="KW-0732">Signal</keyword>
<reference evidence="2 3" key="1">
    <citation type="journal article" date="2014" name="BMC Genomics">
        <title>Architecture and functions of a multipartite genome of the methylotrophic bacterium Paracoccus aminophilus JCM 7686, containing primary and secondary chromids.</title>
        <authorList>
            <person name="Dziewit L."/>
            <person name="Czarnecki J."/>
            <person name="Wibberg D."/>
            <person name="Radlinska M."/>
            <person name="Mrozek P."/>
            <person name="Szymczak M."/>
            <person name="Schluter A."/>
            <person name="Puhler A."/>
            <person name="Bartosik D."/>
        </authorList>
    </citation>
    <scope>NUCLEOTIDE SEQUENCE [LARGE SCALE GENOMIC DNA]</scope>
    <source>
        <strain evidence="2">JCM 7686</strain>
        <plasmid evidence="3">Plasmid pAMI5</plasmid>
    </source>
</reference>
<dbReference type="EMBL" id="CP006653">
    <property type="protein sequence ID" value="AGT11144.1"/>
    <property type="molecule type" value="Genomic_DNA"/>
</dbReference>
<dbReference type="KEGG" id="pami:JCM7686_pAMI5p078"/>
<evidence type="ECO:0000313" key="2">
    <source>
        <dbReference type="EMBL" id="AGT11144.1"/>
    </source>
</evidence>
<protein>
    <recommendedName>
        <fullName evidence="4">Lipoprotein</fullName>
    </recommendedName>
</protein>
<dbReference type="InterPro" id="IPR053196">
    <property type="entry name" value="Lipoprotein_YbaY-like"/>
</dbReference>
<organism evidence="2 3">
    <name type="scientific">Paracoccus aminophilus JCM 7686</name>
    <dbReference type="NCBI Taxonomy" id="1367847"/>
    <lineage>
        <taxon>Bacteria</taxon>
        <taxon>Pseudomonadati</taxon>
        <taxon>Pseudomonadota</taxon>
        <taxon>Alphaproteobacteria</taxon>
        <taxon>Rhodobacterales</taxon>
        <taxon>Paracoccaceae</taxon>
        <taxon>Paracoccus</taxon>
    </lineage>
</organism>
<keyword evidence="2" id="KW-0614">Plasmid</keyword>
<dbReference type="Proteomes" id="UP000015480">
    <property type="component" value="Plasmid pAMI5"/>
</dbReference>
<dbReference type="AlphaFoldDB" id="S5XUH9"/>
<dbReference type="Pfam" id="PF09619">
    <property type="entry name" value="YscW"/>
    <property type="match status" value="1"/>
</dbReference>
<feature type="signal peptide" evidence="1">
    <location>
        <begin position="1"/>
        <end position="25"/>
    </location>
</feature>
<evidence type="ECO:0000313" key="3">
    <source>
        <dbReference type="Proteomes" id="UP000015480"/>
    </source>
</evidence>
<name>S5XUH9_PARAH</name>
<feature type="chain" id="PRO_5004544360" description="Lipoprotein" evidence="1">
    <location>
        <begin position="26"/>
        <end position="134"/>
    </location>
</feature>
<proteinExistence type="predicted"/>
<dbReference type="RefSeq" id="WP_020952916.1">
    <property type="nucleotide sequence ID" value="NC_022043.1"/>
</dbReference>
<keyword evidence="3" id="KW-1185">Reference proteome</keyword>
<evidence type="ECO:0008006" key="4">
    <source>
        <dbReference type="Google" id="ProtNLM"/>
    </source>
</evidence>
<gene>
    <name evidence="2" type="ORF">JCM7686_pAMI5p078</name>
</gene>